<evidence type="ECO:0000313" key="3">
    <source>
        <dbReference type="EMBL" id="SDM59548.1"/>
    </source>
</evidence>
<dbReference type="EMBL" id="FNHO01000006">
    <property type="protein sequence ID" value="SDM59548.1"/>
    <property type="molecule type" value="Genomic_DNA"/>
</dbReference>
<dbReference type="AlphaFoldDB" id="A0A8D3Y4E4"/>
<evidence type="ECO:0000256" key="1">
    <source>
        <dbReference type="SAM" id="SignalP"/>
    </source>
</evidence>
<dbReference type="KEGG" id="pbm:CL52_18895"/>
<reference evidence="2 4" key="3">
    <citation type="journal article" name="Genome Announc.">
        <title>Complete Genome Sequence of Pseudomonas balearica DSM 6083T.</title>
        <authorList>
            <person name="Bennasar-Figueras A."/>
            <person name="Salva-Serra F."/>
            <person name="Jaen-Luchoro D."/>
            <person name="Segui C."/>
            <person name="Aliaga F."/>
            <person name="Busquets A."/>
            <person name="Gomila M."/>
            <person name="Moore E.R."/>
            <person name="Lalucat J."/>
        </authorList>
    </citation>
    <scope>NUCLEOTIDE SEQUENCE [LARGE SCALE GENOMIC DNA]</scope>
    <source>
        <strain evidence="4">DSM 6083</strain>
        <strain evidence="2">DSM6083</strain>
    </source>
</reference>
<dbReference type="RefSeq" id="WP_043222368.1">
    <property type="nucleotide sequence ID" value="NZ_CP007511.1"/>
</dbReference>
<keyword evidence="1" id="KW-0732">Signal</keyword>
<dbReference type="GeneID" id="77261951"/>
<organism evidence="2 4">
    <name type="scientific">Stutzerimonas balearica DSM 6083</name>
    <dbReference type="NCBI Taxonomy" id="1123016"/>
    <lineage>
        <taxon>Bacteria</taxon>
        <taxon>Pseudomonadati</taxon>
        <taxon>Pseudomonadota</taxon>
        <taxon>Gammaproteobacteria</taxon>
        <taxon>Pseudomonadales</taxon>
        <taxon>Pseudomonadaceae</taxon>
        <taxon>Stutzerimonas</taxon>
    </lineage>
</organism>
<accession>A0A8D3Y4E4</accession>
<dbReference type="PROSITE" id="PS51257">
    <property type="entry name" value="PROKAR_LIPOPROTEIN"/>
    <property type="match status" value="1"/>
</dbReference>
<evidence type="ECO:0008006" key="6">
    <source>
        <dbReference type="Google" id="ProtNLM"/>
    </source>
</evidence>
<name>A0A8D3Y4E4_9GAMM</name>
<evidence type="ECO:0000313" key="4">
    <source>
        <dbReference type="Proteomes" id="UP000031271"/>
    </source>
</evidence>
<reference evidence="3 5" key="2">
    <citation type="submission" date="2016-10" db="EMBL/GenBank/DDBJ databases">
        <authorList>
            <person name="Varghese N."/>
            <person name="Submissions S."/>
        </authorList>
    </citation>
    <scope>NUCLEOTIDE SEQUENCE [LARGE SCALE GENOMIC DNA]</scope>
    <source>
        <strain evidence="3 5">DSM 6083</strain>
    </source>
</reference>
<dbReference type="Proteomes" id="UP000182276">
    <property type="component" value="Unassembled WGS sequence"/>
</dbReference>
<dbReference type="EMBL" id="CP007511">
    <property type="protein sequence ID" value="AJE17008.1"/>
    <property type="molecule type" value="Genomic_DNA"/>
</dbReference>
<evidence type="ECO:0000313" key="5">
    <source>
        <dbReference type="Proteomes" id="UP000182276"/>
    </source>
</evidence>
<protein>
    <recommendedName>
        <fullName evidence="6">Secreted protein</fullName>
    </recommendedName>
</protein>
<feature type="signal peptide" evidence="1">
    <location>
        <begin position="1"/>
        <end position="22"/>
    </location>
</feature>
<keyword evidence="5" id="KW-1185">Reference proteome</keyword>
<sequence length="145" mass="15760">MKRFSPLLCAGLLVTLSLPAAAQSCYVHSETSGAVPAPVVTEKCFEFQGIDAGDSMRWVCSDTEAVGNSRRELRDSCPGEYFGVCSAPMTPETLANEQSAGSQAKQETWPTQVPQDARIVTYHYHASDRAQAKIDCERAGGQWSR</sequence>
<feature type="chain" id="PRO_5034849607" description="Secreted protein" evidence="1">
    <location>
        <begin position="23"/>
        <end position="145"/>
    </location>
</feature>
<dbReference type="Proteomes" id="UP000031271">
    <property type="component" value="Chromosome"/>
</dbReference>
<evidence type="ECO:0000313" key="2">
    <source>
        <dbReference type="EMBL" id="AJE17008.1"/>
    </source>
</evidence>
<proteinExistence type="predicted"/>
<gene>
    <name evidence="2" type="ORF">CL52_18895</name>
    <name evidence="3" type="ORF">SAMN05660875_106141</name>
</gene>
<reference evidence="4" key="1">
    <citation type="submission" date="2014-03" db="EMBL/GenBank/DDBJ databases">
        <title>Complete genome of Pseudomonas balearica DSM 6083T, a sewage water isolate from an enrichment with 2-methylnaphthalene.</title>
        <authorList>
            <person name="Salva-Serra F."/>
            <person name="Jaen-Luchoro D."/>
            <person name="Busquets A."/>
            <person name="Pena A."/>
            <person name="Gomila M."/>
            <person name="Bosch R."/>
            <person name="Nogales B."/>
            <person name="Garcia-Valdes E."/>
            <person name="Lalucat J."/>
            <person name="Bennasar A."/>
        </authorList>
    </citation>
    <scope>NUCLEOTIDE SEQUENCE [LARGE SCALE GENOMIC DNA]</scope>
    <source>
        <strain evidence="4">DSM 6083</strain>
    </source>
</reference>